<protein>
    <submittedName>
        <fullName evidence="1">Uncharacterized protein</fullName>
    </submittedName>
</protein>
<dbReference type="SUPFAM" id="SSF81901">
    <property type="entry name" value="HCP-like"/>
    <property type="match status" value="1"/>
</dbReference>
<name>K0RHR6_THAOC</name>
<dbReference type="Gene3D" id="1.25.40.10">
    <property type="entry name" value="Tetratricopeptide repeat domain"/>
    <property type="match status" value="1"/>
</dbReference>
<dbReference type="AlphaFoldDB" id="K0RHR6"/>
<reference evidence="1 2" key="1">
    <citation type="journal article" date="2012" name="Genome Biol.">
        <title>Genome and low-iron response of an oceanic diatom adapted to chronic iron limitation.</title>
        <authorList>
            <person name="Lommer M."/>
            <person name="Specht M."/>
            <person name="Roy A.S."/>
            <person name="Kraemer L."/>
            <person name="Andreson R."/>
            <person name="Gutowska M.A."/>
            <person name="Wolf J."/>
            <person name="Bergner S.V."/>
            <person name="Schilhabel M.B."/>
            <person name="Klostermeier U.C."/>
            <person name="Beiko R.G."/>
            <person name="Rosenstiel P."/>
            <person name="Hippler M."/>
            <person name="Laroche J."/>
        </authorList>
    </citation>
    <scope>NUCLEOTIDE SEQUENCE [LARGE SCALE GENOMIC DNA]</scope>
    <source>
        <strain evidence="1 2">CCMP1005</strain>
    </source>
</reference>
<dbReference type="EMBL" id="AGNL01047940">
    <property type="protein sequence ID" value="EJK46152.1"/>
    <property type="molecule type" value="Genomic_DNA"/>
</dbReference>
<dbReference type="Proteomes" id="UP000266841">
    <property type="component" value="Unassembled WGS sequence"/>
</dbReference>
<organism evidence="1 2">
    <name type="scientific">Thalassiosira oceanica</name>
    <name type="common">Marine diatom</name>
    <dbReference type="NCBI Taxonomy" id="159749"/>
    <lineage>
        <taxon>Eukaryota</taxon>
        <taxon>Sar</taxon>
        <taxon>Stramenopiles</taxon>
        <taxon>Ochrophyta</taxon>
        <taxon>Bacillariophyta</taxon>
        <taxon>Coscinodiscophyceae</taxon>
        <taxon>Thalassiosirophycidae</taxon>
        <taxon>Thalassiosirales</taxon>
        <taxon>Thalassiosiraceae</taxon>
        <taxon>Thalassiosira</taxon>
    </lineage>
</organism>
<dbReference type="InterPro" id="IPR011990">
    <property type="entry name" value="TPR-like_helical_dom_sf"/>
</dbReference>
<gene>
    <name evidence="1" type="ORF">THAOC_35194</name>
</gene>
<accession>K0RHR6</accession>
<proteinExistence type="predicted"/>
<evidence type="ECO:0000313" key="2">
    <source>
        <dbReference type="Proteomes" id="UP000266841"/>
    </source>
</evidence>
<keyword evidence="2" id="KW-1185">Reference proteome</keyword>
<comment type="caution">
    <text evidence="1">The sequence shown here is derived from an EMBL/GenBank/DDBJ whole genome shotgun (WGS) entry which is preliminary data.</text>
</comment>
<evidence type="ECO:0000313" key="1">
    <source>
        <dbReference type="EMBL" id="EJK46152.1"/>
    </source>
</evidence>
<sequence length="100" mass="11169">MAAEFYTKAAMQGHVLARHNLGAIEGNKGNYDRAVRHFMISAKMGQKNSLKPIKEMFTAGLVTRGQYADALKGYQDAVEEMKSHDRDEAKEFLESCNSRG</sequence>